<accession>A0A6C0D3Q7</accession>
<evidence type="ECO:0000313" key="5">
    <source>
        <dbReference type="EMBL" id="QHT10900.1"/>
    </source>
</evidence>
<dbReference type="Gene3D" id="3.30.420.10">
    <property type="entry name" value="Ribonuclease H-like superfamily/Ribonuclease H"/>
    <property type="match status" value="1"/>
</dbReference>
<name>A0A6C0D3Q7_9ZZZZ</name>
<dbReference type="InterPro" id="IPR036397">
    <property type="entry name" value="RNaseH_sf"/>
</dbReference>
<evidence type="ECO:0000259" key="4">
    <source>
        <dbReference type="SMART" id="SM00479"/>
    </source>
</evidence>
<reference evidence="5" key="1">
    <citation type="journal article" date="2020" name="Nature">
        <title>Giant virus diversity and host interactions through global metagenomics.</title>
        <authorList>
            <person name="Schulz F."/>
            <person name="Roux S."/>
            <person name="Paez-Espino D."/>
            <person name="Jungbluth S."/>
            <person name="Walsh D.A."/>
            <person name="Denef V.J."/>
            <person name="McMahon K.D."/>
            <person name="Konstantinidis K.T."/>
            <person name="Eloe-Fadrosh E.A."/>
            <person name="Kyrpides N.C."/>
            <person name="Woyke T."/>
        </authorList>
    </citation>
    <scope>NUCLEOTIDE SEQUENCE</scope>
    <source>
        <strain evidence="5">GVMAG-M-3300023174-111</strain>
    </source>
</reference>
<dbReference type="GO" id="GO:0008408">
    <property type="term" value="F:3'-5' exonuclease activity"/>
    <property type="evidence" value="ECO:0007669"/>
    <property type="project" value="TreeGrafter"/>
</dbReference>
<organism evidence="5">
    <name type="scientific">viral metagenome</name>
    <dbReference type="NCBI Taxonomy" id="1070528"/>
    <lineage>
        <taxon>unclassified sequences</taxon>
        <taxon>metagenomes</taxon>
        <taxon>organismal metagenomes</taxon>
    </lineage>
</organism>
<evidence type="ECO:0000256" key="2">
    <source>
        <dbReference type="ARBA" id="ARBA00022801"/>
    </source>
</evidence>
<keyword evidence="1" id="KW-0540">Nuclease</keyword>
<feature type="domain" description="Exonuclease" evidence="4">
    <location>
        <begin position="35"/>
        <end position="285"/>
    </location>
</feature>
<keyword evidence="2" id="KW-0378">Hydrolase</keyword>
<dbReference type="SMART" id="SM00479">
    <property type="entry name" value="EXOIII"/>
    <property type="match status" value="1"/>
</dbReference>
<dbReference type="GO" id="GO:0003676">
    <property type="term" value="F:nucleic acid binding"/>
    <property type="evidence" value="ECO:0007669"/>
    <property type="project" value="InterPro"/>
</dbReference>
<proteinExistence type="predicted"/>
<evidence type="ECO:0000256" key="3">
    <source>
        <dbReference type="ARBA" id="ARBA00022839"/>
    </source>
</evidence>
<dbReference type="PANTHER" id="PTHR30231:SF4">
    <property type="entry name" value="PROTEIN NEN2"/>
    <property type="match status" value="1"/>
</dbReference>
<dbReference type="EMBL" id="MN739530">
    <property type="protein sequence ID" value="QHT10900.1"/>
    <property type="molecule type" value="Genomic_DNA"/>
</dbReference>
<dbReference type="SUPFAM" id="SSF53098">
    <property type="entry name" value="Ribonuclease H-like"/>
    <property type="match status" value="1"/>
</dbReference>
<dbReference type="PANTHER" id="PTHR30231">
    <property type="entry name" value="DNA POLYMERASE III SUBUNIT EPSILON"/>
    <property type="match status" value="1"/>
</dbReference>
<evidence type="ECO:0000256" key="1">
    <source>
        <dbReference type="ARBA" id="ARBA00022722"/>
    </source>
</evidence>
<dbReference type="AlphaFoldDB" id="A0A6C0D3Q7"/>
<keyword evidence="3" id="KW-0269">Exonuclease</keyword>
<dbReference type="Pfam" id="PF00929">
    <property type="entry name" value="RNase_T"/>
    <property type="match status" value="1"/>
</dbReference>
<sequence>MSITRKIEFIILLTIHCIKQNKMNTIITAPFRRRYYLVFDVETTGLLPKTKFSKNGTSPSIDQYPYILQLSFAIYDLETRTIIQKYDSYIKIANSVEISEYVVNLTGINKEICQNRGKPICSVLYDFYKAYTTCQGLVGHNLEFDTKMILVELERNRTNLIEMGLADCFVLFQPMHEKINNIDRYCTMRKGTALCNILFEPDTVTVPATNVVTSTATNMVTVPATNGLSQILANAQKSTKRKFPKLSELYQKLFGGEIPPNLHNSMVDVEICLQCYLKMRHNISP</sequence>
<dbReference type="InterPro" id="IPR012337">
    <property type="entry name" value="RNaseH-like_sf"/>
</dbReference>
<dbReference type="InterPro" id="IPR013520">
    <property type="entry name" value="Ribonucl_H"/>
</dbReference>
<protein>
    <recommendedName>
        <fullName evidence="4">Exonuclease domain-containing protein</fullName>
    </recommendedName>
</protein>